<evidence type="ECO:0000313" key="4">
    <source>
        <dbReference type="Proteomes" id="UP000296049"/>
    </source>
</evidence>
<keyword evidence="1" id="KW-0336">GPI-anchor</keyword>
<evidence type="ECO:0000313" key="3">
    <source>
        <dbReference type="EMBL" id="EOB02571.1"/>
    </source>
</evidence>
<evidence type="ECO:0000256" key="2">
    <source>
        <dbReference type="SAM" id="MobiDB-lite"/>
    </source>
</evidence>
<comment type="cofactor">
    <cofactor evidence="1">
        <name>Zn(2+)</name>
        <dbReference type="ChEBI" id="CHEBI:29105"/>
    </cofactor>
</comment>
<dbReference type="GO" id="GO:0005886">
    <property type="term" value="C:plasma membrane"/>
    <property type="evidence" value="ECO:0007669"/>
    <property type="project" value="TreeGrafter"/>
</dbReference>
<dbReference type="Pfam" id="PF01244">
    <property type="entry name" value="Peptidase_M19"/>
    <property type="match status" value="1"/>
</dbReference>
<feature type="region of interest" description="Disordered" evidence="2">
    <location>
        <begin position="110"/>
        <end position="130"/>
    </location>
</feature>
<evidence type="ECO:0000256" key="1">
    <source>
        <dbReference type="RuleBase" id="RU341113"/>
    </source>
</evidence>
<keyword evidence="1" id="KW-0449">Lipoprotein</keyword>
<keyword evidence="1" id="KW-0224">Dipeptidase</keyword>
<keyword evidence="1" id="KW-0479">Metal-binding</keyword>
<dbReference type="EMBL" id="KB742947">
    <property type="protein sequence ID" value="EOB02571.1"/>
    <property type="molecule type" value="Genomic_DNA"/>
</dbReference>
<dbReference type="EC" id="3.4.13.19" evidence="1"/>
<keyword evidence="1" id="KW-0325">Glycoprotein</keyword>
<keyword evidence="1" id="KW-0472">Membrane</keyword>
<feature type="compositionally biased region" description="Pro residues" evidence="2">
    <location>
        <begin position="121"/>
        <end position="130"/>
    </location>
</feature>
<keyword evidence="1" id="KW-0378">Hydrolase</keyword>
<accession>R0JYA1</accession>
<dbReference type="GO" id="GO:0098552">
    <property type="term" value="C:side of membrane"/>
    <property type="evidence" value="ECO:0007669"/>
    <property type="project" value="UniProtKB-KW"/>
</dbReference>
<dbReference type="GO" id="GO:0046872">
    <property type="term" value="F:metal ion binding"/>
    <property type="evidence" value="ECO:0007669"/>
    <property type="project" value="UniProtKB-UniRule"/>
</dbReference>
<proteinExistence type="inferred from homology"/>
<dbReference type="SUPFAM" id="SSF51556">
    <property type="entry name" value="Metallo-dependent hydrolases"/>
    <property type="match status" value="1"/>
</dbReference>
<dbReference type="MEROPS" id="M19.001"/>
<dbReference type="PROSITE" id="PS51365">
    <property type="entry name" value="RENAL_DIPEPTIDASE_2"/>
    <property type="match status" value="1"/>
</dbReference>
<name>R0JYA1_ANAPL</name>
<organism evidence="3 4">
    <name type="scientific">Anas platyrhynchos</name>
    <name type="common">Mallard</name>
    <name type="synonym">Anas boschas</name>
    <dbReference type="NCBI Taxonomy" id="8839"/>
    <lineage>
        <taxon>Eukaryota</taxon>
        <taxon>Metazoa</taxon>
        <taxon>Chordata</taxon>
        <taxon>Craniata</taxon>
        <taxon>Vertebrata</taxon>
        <taxon>Euteleostomi</taxon>
        <taxon>Archelosauria</taxon>
        <taxon>Archosauria</taxon>
        <taxon>Dinosauria</taxon>
        <taxon>Saurischia</taxon>
        <taxon>Theropoda</taxon>
        <taxon>Coelurosauria</taxon>
        <taxon>Aves</taxon>
        <taxon>Neognathae</taxon>
        <taxon>Galloanserae</taxon>
        <taxon>Anseriformes</taxon>
        <taxon>Anatidae</taxon>
        <taxon>Anatinae</taxon>
        <taxon>Anas</taxon>
    </lineage>
</organism>
<sequence>MLRWSLLLLCLLLPCSEQQYLENATRIMESTPVIDGHNDLPWQLLKRFNNRLGLPESNLTQLNGTHTNIPKLNTGHVGGQGTAARCGLLLGAAHSWEALQQVPGVLRTEEAGNQHPGSCHNPPPEGFVQC</sequence>
<dbReference type="GO" id="GO:0006508">
    <property type="term" value="P:proteolysis"/>
    <property type="evidence" value="ECO:0007669"/>
    <property type="project" value="UniProtKB-KW"/>
</dbReference>
<dbReference type="PANTHER" id="PTHR10443:SF38">
    <property type="entry name" value="DIPEPTIDASE 1"/>
    <property type="match status" value="1"/>
</dbReference>
<keyword evidence="4" id="KW-1185">Reference proteome</keyword>
<dbReference type="Proteomes" id="UP000296049">
    <property type="component" value="Unassembled WGS sequence"/>
</dbReference>
<feature type="signal peptide" evidence="1">
    <location>
        <begin position="1"/>
        <end position="18"/>
    </location>
</feature>
<dbReference type="InterPro" id="IPR008257">
    <property type="entry name" value="Pept_M19"/>
</dbReference>
<comment type="subunit">
    <text evidence="1">Homodimer; disulfide-linked.</text>
</comment>
<dbReference type="GO" id="GO:0070573">
    <property type="term" value="F:metallodipeptidase activity"/>
    <property type="evidence" value="ECO:0007669"/>
    <property type="project" value="InterPro"/>
</dbReference>
<feature type="chain" id="PRO_5005145254" description="Dipeptidase" evidence="1">
    <location>
        <begin position="19"/>
        <end position="130"/>
    </location>
</feature>
<comment type="similarity">
    <text evidence="1">Belongs to the metallo-dependent hydrolases superfamily. Peptidase M19 family.</text>
</comment>
<dbReference type="AlphaFoldDB" id="R0JYA1"/>
<keyword evidence="1" id="KW-0732">Signal</keyword>
<dbReference type="InterPro" id="IPR032466">
    <property type="entry name" value="Metal_Hydrolase"/>
</dbReference>
<keyword evidence="1" id="KW-0645">Protease</keyword>
<comment type="catalytic activity">
    <reaction evidence="1">
        <text>an L-aminoacyl-L-amino acid + H2O = 2 an L-alpha-amino acid</text>
        <dbReference type="Rhea" id="RHEA:48940"/>
        <dbReference type="ChEBI" id="CHEBI:15377"/>
        <dbReference type="ChEBI" id="CHEBI:59869"/>
        <dbReference type="ChEBI" id="CHEBI:77460"/>
        <dbReference type="EC" id="3.4.13.19"/>
    </reaction>
</comment>
<gene>
    <name evidence="3" type="ORF">Anapl_12162</name>
</gene>
<protein>
    <recommendedName>
        <fullName evidence="1">Dipeptidase</fullName>
        <ecNumber evidence="1">3.4.13.19</ecNumber>
    </recommendedName>
</protein>
<reference evidence="4" key="1">
    <citation type="journal article" date="2013" name="Nat. Genet.">
        <title>The duck genome and transcriptome provide insight into an avian influenza virus reservoir species.</title>
        <authorList>
            <person name="Huang Y."/>
            <person name="Li Y."/>
            <person name="Burt D.W."/>
            <person name="Chen H."/>
            <person name="Zhang Y."/>
            <person name="Qian W."/>
            <person name="Kim H."/>
            <person name="Gan S."/>
            <person name="Zhao Y."/>
            <person name="Li J."/>
            <person name="Yi K."/>
            <person name="Feng H."/>
            <person name="Zhu P."/>
            <person name="Li B."/>
            <person name="Liu Q."/>
            <person name="Fairley S."/>
            <person name="Magor K.E."/>
            <person name="Du Z."/>
            <person name="Hu X."/>
            <person name="Goodman L."/>
            <person name="Tafer H."/>
            <person name="Vignal A."/>
            <person name="Lee T."/>
            <person name="Kim K.W."/>
            <person name="Sheng Z."/>
            <person name="An Y."/>
            <person name="Searle S."/>
            <person name="Herrero J."/>
            <person name="Groenen M.A."/>
            <person name="Crooijmans R.P."/>
            <person name="Faraut T."/>
            <person name="Cai Q."/>
            <person name="Webster R.G."/>
            <person name="Aldridge J.R."/>
            <person name="Warren W.C."/>
            <person name="Bartschat S."/>
            <person name="Kehr S."/>
            <person name="Marz M."/>
            <person name="Stadler P.F."/>
            <person name="Smith J."/>
            <person name="Kraus R.H."/>
            <person name="Zhao Y."/>
            <person name="Ren L."/>
            <person name="Fei J."/>
            <person name="Morisson M."/>
            <person name="Kaiser P."/>
            <person name="Griffin D.K."/>
            <person name="Rao M."/>
            <person name="Pitel F."/>
            <person name="Wang J."/>
            <person name="Li N."/>
        </authorList>
    </citation>
    <scope>NUCLEOTIDE SEQUENCE [LARGE SCALE GENOMIC DNA]</scope>
</reference>
<dbReference type="PANTHER" id="PTHR10443">
    <property type="entry name" value="MICROSOMAL DIPEPTIDASE"/>
    <property type="match status" value="1"/>
</dbReference>
<keyword evidence="1" id="KW-0482">Metalloprotease</keyword>
<keyword evidence="1" id="KW-1015">Disulfide bond</keyword>
<dbReference type="Gene3D" id="3.20.20.140">
    <property type="entry name" value="Metal-dependent hydrolases"/>
    <property type="match status" value="1"/>
</dbReference>
<comment type="subcellular location">
    <subcellularLocation>
        <location evidence="1">Membrane</location>
        <topology evidence="1">Lipid-anchor</topology>
        <topology evidence="1">GPI-anchor</topology>
    </subcellularLocation>
</comment>
<keyword evidence="1" id="KW-0862">Zinc</keyword>